<evidence type="ECO:0000259" key="2">
    <source>
        <dbReference type="Pfam" id="PF03629"/>
    </source>
</evidence>
<evidence type="ECO:0000256" key="1">
    <source>
        <dbReference type="ARBA" id="ARBA00022801"/>
    </source>
</evidence>
<sequence>MFKINKLLFFITTLQCFIIWAQEKENRTKNFPKQEEKVTTAPNNKKVWVFIMAGQSNMEGRGLVEPQDTISNNRILTINSKNELILAKEPIHFSTPAYRGLDCGMAFANELLKSIPKDVVILLLPTAVGGSPIEKWIKDLPHRNINLYSNFKEKLELGQQYGTIKAILWHQGESNANAAGIANRNQNLKTLFSSFRKEANNEKLPILIGNIGSFSKEPALWAEINKANTTYIREDKYAAIVETADLKHKGDKVHFDGESQRIMGKRFAEKYLNTFAKKGL</sequence>
<gene>
    <name evidence="3" type="ORF">AAEO59_15920</name>
</gene>
<reference evidence="3 4" key="1">
    <citation type="submission" date="2024-04" db="EMBL/GenBank/DDBJ databases">
        <title>Flavobacterium sp. DGU99 16S ribosomal RNA gene Genome sequencing and assembly.</title>
        <authorList>
            <person name="Park S."/>
        </authorList>
    </citation>
    <scope>NUCLEOTIDE SEQUENCE [LARGE SCALE GENOMIC DNA]</scope>
    <source>
        <strain evidence="3 4">DGU99</strain>
    </source>
</reference>
<feature type="domain" description="Sialate O-acetylesterase" evidence="2">
    <location>
        <begin position="47"/>
        <end position="272"/>
    </location>
</feature>
<protein>
    <submittedName>
        <fullName evidence="3">Sialate O-acetylesterase</fullName>
    </submittedName>
</protein>
<keyword evidence="4" id="KW-1185">Reference proteome</keyword>
<dbReference type="SUPFAM" id="SSF52266">
    <property type="entry name" value="SGNH hydrolase"/>
    <property type="match status" value="1"/>
</dbReference>
<dbReference type="PANTHER" id="PTHR31988:SF19">
    <property type="entry name" value="9-O-ACETYL-N-ACETYLNEURAMINIC ACID DEACETYLASE-RELATED"/>
    <property type="match status" value="1"/>
</dbReference>
<dbReference type="InterPro" id="IPR036514">
    <property type="entry name" value="SGNH_hydro_sf"/>
</dbReference>
<name>A0ABU9HRK7_9FLAO</name>
<accession>A0ABU9HRK7</accession>
<dbReference type="InterPro" id="IPR005181">
    <property type="entry name" value="SASA"/>
</dbReference>
<dbReference type="EMBL" id="JBBYHU010000051">
    <property type="protein sequence ID" value="MEL1242545.1"/>
    <property type="molecule type" value="Genomic_DNA"/>
</dbReference>
<dbReference type="Pfam" id="PF03629">
    <property type="entry name" value="SASA"/>
    <property type="match status" value="1"/>
</dbReference>
<evidence type="ECO:0000313" key="3">
    <source>
        <dbReference type="EMBL" id="MEL1242545.1"/>
    </source>
</evidence>
<dbReference type="PANTHER" id="PTHR31988">
    <property type="entry name" value="ESTERASE, PUTATIVE (DUF303)-RELATED"/>
    <property type="match status" value="1"/>
</dbReference>
<dbReference type="Proteomes" id="UP001398556">
    <property type="component" value="Unassembled WGS sequence"/>
</dbReference>
<dbReference type="InterPro" id="IPR052940">
    <property type="entry name" value="Carb_Esterase_6"/>
</dbReference>
<keyword evidence="1" id="KW-0378">Hydrolase</keyword>
<dbReference type="Gene3D" id="3.40.50.1110">
    <property type="entry name" value="SGNH hydrolase"/>
    <property type="match status" value="1"/>
</dbReference>
<comment type="caution">
    <text evidence="3">The sequence shown here is derived from an EMBL/GenBank/DDBJ whole genome shotgun (WGS) entry which is preliminary data.</text>
</comment>
<dbReference type="RefSeq" id="WP_341701737.1">
    <property type="nucleotide sequence ID" value="NZ_JBBYHU010000051.1"/>
</dbReference>
<proteinExistence type="predicted"/>
<organism evidence="3 4">
    <name type="scientific">Flavobacterium flavipallidum</name>
    <dbReference type="NCBI Taxonomy" id="3139140"/>
    <lineage>
        <taxon>Bacteria</taxon>
        <taxon>Pseudomonadati</taxon>
        <taxon>Bacteroidota</taxon>
        <taxon>Flavobacteriia</taxon>
        <taxon>Flavobacteriales</taxon>
        <taxon>Flavobacteriaceae</taxon>
        <taxon>Flavobacterium</taxon>
    </lineage>
</organism>
<evidence type="ECO:0000313" key="4">
    <source>
        <dbReference type="Proteomes" id="UP001398556"/>
    </source>
</evidence>